<comment type="catalytic activity">
    <reaction evidence="5">
        <text>a beta-lactam + H2O = a substituted beta-amino acid</text>
        <dbReference type="Rhea" id="RHEA:20401"/>
        <dbReference type="ChEBI" id="CHEBI:15377"/>
        <dbReference type="ChEBI" id="CHEBI:35627"/>
        <dbReference type="ChEBI" id="CHEBI:140347"/>
        <dbReference type="EC" id="3.5.2.6"/>
    </reaction>
</comment>
<reference evidence="8 9" key="1">
    <citation type="submission" date="2024-08" db="EMBL/GenBank/DDBJ databases">
        <title>Genome mining of Saccharopolyspora cebuensis PGLac3 from Nigerian medicinal plant.</title>
        <authorList>
            <person name="Ezeobiora C.E."/>
            <person name="Igbokwe N.H."/>
            <person name="Amin D.H."/>
            <person name="Mendie U.E."/>
        </authorList>
    </citation>
    <scope>NUCLEOTIDE SEQUENCE [LARGE SCALE GENOMIC DNA]</scope>
    <source>
        <strain evidence="8 9">PGLac3</strain>
    </source>
</reference>
<dbReference type="PANTHER" id="PTHR35333">
    <property type="entry name" value="BETA-LACTAMASE"/>
    <property type="match status" value="1"/>
</dbReference>
<evidence type="ECO:0000256" key="4">
    <source>
        <dbReference type="ARBA" id="ARBA00023251"/>
    </source>
</evidence>
<gene>
    <name evidence="8" type="primary">bla</name>
    <name evidence="8" type="ORF">AB8O55_16530</name>
</gene>
<feature type="signal peptide" evidence="6">
    <location>
        <begin position="1"/>
        <end position="27"/>
    </location>
</feature>
<dbReference type="PANTHER" id="PTHR35333:SF3">
    <property type="entry name" value="BETA-LACTAMASE-TYPE TRANSPEPTIDASE FOLD CONTAINING PROTEIN"/>
    <property type="match status" value="1"/>
</dbReference>
<feature type="chain" id="PRO_5046750789" description="Beta-lactamase" evidence="6">
    <location>
        <begin position="28"/>
        <end position="298"/>
    </location>
</feature>
<evidence type="ECO:0000256" key="2">
    <source>
        <dbReference type="ARBA" id="ARBA00012865"/>
    </source>
</evidence>
<accession>A0ABV4CM11</accession>
<dbReference type="RefSeq" id="WP_345362697.1">
    <property type="nucleotide sequence ID" value="NZ_BAABII010000007.1"/>
</dbReference>
<dbReference type="PROSITE" id="PS00146">
    <property type="entry name" value="BETA_LACTAMASE_A"/>
    <property type="match status" value="1"/>
</dbReference>
<dbReference type="InterPro" id="IPR045155">
    <property type="entry name" value="Beta-lactam_cat"/>
</dbReference>
<evidence type="ECO:0000256" key="1">
    <source>
        <dbReference type="ARBA" id="ARBA00009009"/>
    </source>
</evidence>
<keyword evidence="9" id="KW-1185">Reference proteome</keyword>
<evidence type="ECO:0000313" key="9">
    <source>
        <dbReference type="Proteomes" id="UP001564626"/>
    </source>
</evidence>
<evidence type="ECO:0000259" key="7">
    <source>
        <dbReference type="Pfam" id="PF13354"/>
    </source>
</evidence>
<dbReference type="Proteomes" id="UP001564626">
    <property type="component" value="Unassembled WGS sequence"/>
</dbReference>
<keyword evidence="4 5" id="KW-0046">Antibiotic resistance</keyword>
<feature type="domain" description="Beta-lactamase class A catalytic" evidence="7">
    <location>
        <begin position="57"/>
        <end position="271"/>
    </location>
</feature>
<dbReference type="Gene3D" id="3.40.710.10">
    <property type="entry name" value="DD-peptidase/beta-lactamase superfamily"/>
    <property type="match status" value="1"/>
</dbReference>
<keyword evidence="3 5" id="KW-0378">Hydrolase</keyword>
<organism evidence="8 9">
    <name type="scientific">Saccharopolyspora cebuensis</name>
    <dbReference type="NCBI Taxonomy" id="418759"/>
    <lineage>
        <taxon>Bacteria</taxon>
        <taxon>Bacillati</taxon>
        <taxon>Actinomycetota</taxon>
        <taxon>Actinomycetes</taxon>
        <taxon>Pseudonocardiales</taxon>
        <taxon>Pseudonocardiaceae</taxon>
        <taxon>Saccharopolyspora</taxon>
    </lineage>
</organism>
<protein>
    <recommendedName>
        <fullName evidence="2 5">Beta-lactamase</fullName>
        <ecNumber evidence="2 5">3.5.2.6</ecNumber>
    </recommendedName>
</protein>
<dbReference type="EC" id="3.5.2.6" evidence="2 5"/>
<evidence type="ECO:0000256" key="5">
    <source>
        <dbReference type="RuleBase" id="RU361140"/>
    </source>
</evidence>
<dbReference type="EMBL" id="JBGEHV010000030">
    <property type="protein sequence ID" value="MEY8041017.1"/>
    <property type="molecule type" value="Genomic_DNA"/>
</dbReference>
<name>A0ABV4CM11_9PSEU</name>
<dbReference type="InterPro" id="IPR012338">
    <property type="entry name" value="Beta-lactam/transpept-like"/>
</dbReference>
<dbReference type="PROSITE" id="PS51257">
    <property type="entry name" value="PROKAR_LIPOPROTEIN"/>
    <property type="match status" value="1"/>
</dbReference>
<dbReference type="InterPro" id="IPR023650">
    <property type="entry name" value="Beta-lactam_class-A_AS"/>
</dbReference>
<dbReference type="PRINTS" id="PR00118">
    <property type="entry name" value="BLACTAMASEA"/>
</dbReference>
<dbReference type="Pfam" id="PF13354">
    <property type="entry name" value="Beta-lactamase2"/>
    <property type="match status" value="1"/>
</dbReference>
<dbReference type="SUPFAM" id="SSF56601">
    <property type="entry name" value="beta-lactamase/transpeptidase-like"/>
    <property type="match status" value="1"/>
</dbReference>
<evidence type="ECO:0000256" key="3">
    <source>
        <dbReference type="ARBA" id="ARBA00022801"/>
    </source>
</evidence>
<evidence type="ECO:0000256" key="6">
    <source>
        <dbReference type="SAM" id="SignalP"/>
    </source>
</evidence>
<sequence>MHAPRILRVLVAPVAFLALVGCGSAGAAPEPAAPEPGTRAPHADFRALEREFDARLGVYAVDTATGEEIAYRPDERFAFASTHKALSAGAVLQRTDMAGLERVIHYDRDDLVSYSPITEQHVDTGMTLRAVLDAAVRYSDNTAANLIFGELGGPEGFTAALRALGDTTTRSDRIETELNETSPGDPRDTSTPRALATSLRAFTVGDALPEPQRALLNELLRTNTTGDALIKAGAPAGWQVGDKSGAADYGTRNDIAVVRPPDRAPIMISVLSDRDAKDAAYDDALIARAAEVALGAFE</sequence>
<dbReference type="GO" id="GO:0008800">
    <property type="term" value="F:beta-lactamase activity"/>
    <property type="evidence" value="ECO:0007669"/>
    <property type="project" value="UniProtKB-EC"/>
</dbReference>
<keyword evidence="6" id="KW-0732">Signal</keyword>
<comment type="similarity">
    <text evidence="1 5">Belongs to the class-A beta-lactamase family.</text>
</comment>
<evidence type="ECO:0000313" key="8">
    <source>
        <dbReference type="EMBL" id="MEY8041017.1"/>
    </source>
</evidence>
<proteinExistence type="inferred from homology"/>
<dbReference type="InterPro" id="IPR000871">
    <property type="entry name" value="Beta-lactam_class-A"/>
</dbReference>
<dbReference type="NCBIfam" id="NF033103">
    <property type="entry name" value="bla_class_A"/>
    <property type="match status" value="1"/>
</dbReference>
<comment type="caution">
    <text evidence="8">The sequence shown here is derived from an EMBL/GenBank/DDBJ whole genome shotgun (WGS) entry which is preliminary data.</text>
</comment>